<sequence length="583" mass="66814">MTDGPTLLNPKLLWPVLLGCALLWTIFIWKEWSQRREIRFWVKIMTSFTGLSCLGLMMLKPALPMEQAKGRGIVLTEGFRSAQLDSLRSKYKGIPVERYAPGEILKVTDKADSLFLLGNGLRPFDFWQMQDRAITFLGAGETSGWSVIRHEKQINLGEALHVRAEYMQPEKDHWAILLDNAGNPLDSILFEETESQELEFTASPKASGRFVYALVEKDQDGTIASEEPLPIIVENMRPLKVLMVNDFPAFETKYLKNFLAEMGHEVSVRSQLTRNKYKFEYFNTASKPVYQFTQKDLEDVDLLIIDADSYADLSASSRTALEKSVEVDGLGLFVQPNTSLFKNSKNSFLKFNVDYPEKVSFSGSSRTLEKYPYMFREDFPVQSILMDSVTIASYLVRGKGKMASSVLRNSYQLILEGDQGLYARLWTKILDRIVRKSEKLAEWESLTEIPHIDEPLQFYVRTRLETPQAQTEGALIPLQQDLQVSSYWQGTTYPRKPGWNQLEIQKDSIATFPYYVFSGDERKTVSQRQRMMANTKEFGINENGLEQDIALTKILQPIAPVWFYALFLLCMGWLWLEPKLSGQ</sequence>
<reference evidence="2 3" key="1">
    <citation type="submission" date="2020-01" db="EMBL/GenBank/DDBJ databases">
        <title>Muricauda sediminis sp.nov. 40Bstr401.</title>
        <authorList>
            <person name="Xue Z."/>
            <person name="Zhu S."/>
            <person name="Ren N."/>
            <person name="Chen T."/>
            <person name="Chen X."/>
            <person name="Chen J."/>
            <person name="Yang J."/>
        </authorList>
    </citation>
    <scope>NUCLEOTIDE SEQUENCE [LARGE SCALE GENOMIC DNA]</scope>
    <source>
        <strain evidence="2 3">40Bstr401</strain>
    </source>
</reference>
<evidence type="ECO:0000313" key="3">
    <source>
        <dbReference type="Proteomes" id="UP000468707"/>
    </source>
</evidence>
<evidence type="ECO:0000313" key="2">
    <source>
        <dbReference type="EMBL" id="NDV44721.1"/>
    </source>
</evidence>
<evidence type="ECO:0000256" key="1">
    <source>
        <dbReference type="SAM" id="Phobius"/>
    </source>
</evidence>
<accession>A0A6I5L4W1</accession>
<gene>
    <name evidence="2" type="ORF">GTK07_15440</name>
</gene>
<comment type="caution">
    <text evidence="2">The sequence shown here is derived from an EMBL/GenBank/DDBJ whole genome shotgun (WGS) entry which is preliminary data.</text>
</comment>
<feature type="transmembrane region" description="Helical" evidence="1">
    <location>
        <begin position="12"/>
        <end position="29"/>
    </location>
</feature>
<proteinExistence type="predicted"/>
<keyword evidence="3" id="KW-1185">Reference proteome</keyword>
<keyword evidence="1" id="KW-1133">Transmembrane helix</keyword>
<feature type="transmembrane region" description="Helical" evidence="1">
    <location>
        <begin position="558"/>
        <end position="576"/>
    </location>
</feature>
<organism evidence="2 3">
    <name type="scientific">Flagellimonas sediminis</name>
    <dbReference type="NCBI Taxonomy" id="2696468"/>
    <lineage>
        <taxon>Bacteria</taxon>
        <taxon>Pseudomonadati</taxon>
        <taxon>Bacteroidota</taxon>
        <taxon>Flavobacteriia</taxon>
        <taxon>Flavobacteriales</taxon>
        <taxon>Flavobacteriaceae</taxon>
        <taxon>Flagellimonas</taxon>
    </lineage>
</organism>
<dbReference type="RefSeq" id="WP_163636150.1">
    <property type="nucleotide sequence ID" value="NZ_JAAAMI010000009.1"/>
</dbReference>
<keyword evidence="1" id="KW-0812">Transmembrane</keyword>
<evidence type="ECO:0008006" key="4">
    <source>
        <dbReference type="Google" id="ProtNLM"/>
    </source>
</evidence>
<name>A0A6I5L4W1_9FLAO</name>
<feature type="transmembrane region" description="Helical" evidence="1">
    <location>
        <begin position="41"/>
        <end position="59"/>
    </location>
</feature>
<keyword evidence="1" id="KW-0472">Membrane</keyword>
<dbReference type="EMBL" id="JAAAMI010000009">
    <property type="protein sequence ID" value="NDV44721.1"/>
    <property type="molecule type" value="Genomic_DNA"/>
</dbReference>
<dbReference type="Proteomes" id="UP000468707">
    <property type="component" value="Unassembled WGS sequence"/>
</dbReference>
<protein>
    <recommendedName>
        <fullName evidence="4">Aerotolerance regulator N-terminal domain-containing protein</fullName>
    </recommendedName>
</protein>
<dbReference type="AlphaFoldDB" id="A0A6I5L4W1"/>